<dbReference type="AlphaFoldDB" id="A0AAV9JWK3"/>
<dbReference type="EMBL" id="JAVFHQ010000003">
    <property type="protein sequence ID" value="KAK4549919.1"/>
    <property type="molecule type" value="Genomic_DNA"/>
</dbReference>
<accession>A0AAV9JWK3</accession>
<proteinExistence type="predicted"/>
<gene>
    <name evidence="1" type="ORF">LTR36_005220</name>
</gene>
<protein>
    <submittedName>
        <fullName evidence="1">Uncharacterized protein</fullName>
    </submittedName>
</protein>
<sequence length="209" mass="24034">MIEAHCAFQCKQRNGHERLRLEQSLIRPVYKGLSLLSALQLYLNWNGGMPSAWKYWSHATELAADYLKDNGLTLQDDRPLTQKYKQYYGRVIEALLCLNMELERHRNNESDDAADYASTTWIATVCAHVVIGDNTVVHLMVHMTNYHMPGPDIAELTEQDWEAMLEELKYSPLKGRALTEADKDELEDGFWAAISCKYEPNFNNCSSDR</sequence>
<reference evidence="1 2" key="1">
    <citation type="submission" date="2021-11" db="EMBL/GenBank/DDBJ databases">
        <title>Black yeast isolated from Biological Soil Crust.</title>
        <authorList>
            <person name="Kurbessoian T."/>
        </authorList>
    </citation>
    <scope>NUCLEOTIDE SEQUENCE [LARGE SCALE GENOMIC DNA]</scope>
    <source>
        <strain evidence="1 2">CCFEE 5522</strain>
    </source>
</reference>
<dbReference type="Proteomes" id="UP001324427">
    <property type="component" value="Unassembled WGS sequence"/>
</dbReference>
<comment type="caution">
    <text evidence="1">The sequence shown here is derived from an EMBL/GenBank/DDBJ whole genome shotgun (WGS) entry which is preliminary data.</text>
</comment>
<evidence type="ECO:0000313" key="2">
    <source>
        <dbReference type="Proteomes" id="UP001324427"/>
    </source>
</evidence>
<organism evidence="1 2">
    <name type="scientific">Oleoguttula mirabilis</name>
    <dbReference type="NCBI Taxonomy" id="1507867"/>
    <lineage>
        <taxon>Eukaryota</taxon>
        <taxon>Fungi</taxon>
        <taxon>Dikarya</taxon>
        <taxon>Ascomycota</taxon>
        <taxon>Pezizomycotina</taxon>
        <taxon>Dothideomycetes</taxon>
        <taxon>Dothideomycetidae</taxon>
        <taxon>Mycosphaerellales</taxon>
        <taxon>Teratosphaeriaceae</taxon>
        <taxon>Oleoguttula</taxon>
    </lineage>
</organism>
<evidence type="ECO:0000313" key="1">
    <source>
        <dbReference type="EMBL" id="KAK4549919.1"/>
    </source>
</evidence>
<keyword evidence="2" id="KW-1185">Reference proteome</keyword>
<name>A0AAV9JWK3_9PEZI</name>